<dbReference type="SMART" id="SM00530">
    <property type="entry name" value="HTH_XRE"/>
    <property type="match status" value="1"/>
</dbReference>
<dbReference type="GO" id="GO:0003677">
    <property type="term" value="F:DNA binding"/>
    <property type="evidence" value="ECO:0007669"/>
    <property type="project" value="InterPro"/>
</dbReference>
<evidence type="ECO:0000313" key="4">
    <source>
        <dbReference type="EMBL" id="SDY13712.1"/>
    </source>
</evidence>
<name>A0A1H3HE17_9PSEU</name>
<feature type="transmembrane region" description="Helical" evidence="1">
    <location>
        <begin position="639"/>
        <end position="661"/>
    </location>
</feature>
<sequence length="777" mass="83355">MPDSRGAEVTSRFGPLLRQLRRQAGLTQEQLAERSGVGVRTIRRLENNSPTDPRIGTVKLLADALDLAPDKRRELLAEVGDVPAEDAAETREAAEPLVPRDALTEAADQLAQVVAARWRREEEQRRIHDPFPLPVRWQPVSADLTDHSDNIHRVPPGSTADPLDLTGDLTEIADVYRRIPSGRLVVLGRAGSGKTILALRFTLDYLRTRDGADPVPVVFSVGSWDPAVTALRDWLIDQLLRDYPGLVASAPGGSTLAAALVETGRVLPVLDGFDEIAHGLHQSAVEALNTTSLPLLLTSRPGEFAAAVEATALAGAAGVELVELGRADLINYLPRTTRRGTAWDSVLDELRERPDSEASANLAAVLSTPLMVGLARTVYSESGADPAILLDTTRFPTPEALEDHLLASFVPAVYRPRPSTGRRDWDPDRVRHWLGYLANHLDRLDTGDLKWWLLGTSLRRSSRILAVVLASALVTAVVDALVVLSSNAMQYGIGLAMVDGLLTGAELGLAFGLLYGLLVVYGGVGFEPSRMQVRLLGRSGRTGRRARTAGIRFGAGLLGGFVVALGYAPVSTFMRTVRSESPFPDDVAVKLTLVNFLVFGLIFGLALGTGLALVSVLETPLDINSAATPMGMLAANRSAVVRQTALFAPLAVLLIAVGGRLVVDLLQGSLGPLSWPLLDGLIVGAVGGISGAIAYAAAFTAWGQWVLLARVWLPVTGRLPWQVTAFLEDAYRRGVLRQAGAVYQFRHARLQAHLGRAYRAQHATPARLGPATDRSAV</sequence>
<keyword evidence="1" id="KW-0812">Transmembrane</keyword>
<protein>
    <submittedName>
        <fullName evidence="4">Transcriptional regulator, contains XRE-family HTH domain</fullName>
    </submittedName>
</protein>
<organism evidence="4 5">
    <name type="scientific">Saccharopolyspora shandongensis</name>
    <dbReference type="NCBI Taxonomy" id="418495"/>
    <lineage>
        <taxon>Bacteria</taxon>
        <taxon>Bacillati</taxon>
        <taxon>Actinomycetota</taxon>
        <taxon>Actinomycetes</taxon>
        <taxon>Pseudonocardiales</taxon>
        <taxon>Pseudonocardiaceae</taxon>
        <taxon>Saccharopolyspora</taxon>
    </lineage>
</organism>
<feature type="transmembrane region" description="Helical" evidence="1">
    <location>
        <begin position="549"/>
        <end position="573"/>
    </location>
</feature>
<dbReference type="SUPFAM" id="SSF47413">
    <property type="entry name" value="lambda repressor-like DNA-binding domains"/>
    <property type="match status" value="1"/>
</dbReference>
<dbReference type="Pfam" id="PF05729">
    <property type="entry name" value="NACHT"/>
    <property type="match status" value="1"/>
</dbReference>
<dbReference type="Pfam" id="PF01381">
    <property type="entry name" value="HTH_3"/>
    <property type="match status" value="1"/>
</dbReference>
<dbReference type="RefSeq" id="WP_093268101.1">
    <property type="nucleotide sequence ID" value="NZ_FNOK01000020.1"/>
</dbReference>
<evidence type="ECO:0000256" key="1">
    <source>
        <dbReference type="SAM" id="Phobius"/>
    </source>
</evidence>
<dbReference type="PROSITE" id="PS50837">
    <property type="entry name" value="NACHT"/>
    <property type="match status" value="1"/>
</dbReference>
<dbReference type="CDD" id="cd00093">
    <property type="entry name" value="HTH_XRE"/>
    <property type="match status" value="1"/>
</dbReference>
<dbReference type="STRING" id="418495.SAMN05216215_1020115"/>
<dbReference type="InterPro" id="IPR007111">
    <property type="entry name" value="NACHT_NTPase"/>
</dbReference>
<feature type="transmembrane region" description="Helical" evidence="1">
    <location>
        <begin position="507"/>
        <end position="528"/>
    </location>
</feature>
<keyword evidence="5" id="KW-1185">Reference proteome</keyword>
<dbReference type="Proteomes" id="UP000199529">
    <property type="component" value="Unassembled WGS sequence"/>
</dbReference>
<gene>
    <name evidence="4" type="ORF">SAMN05216215_1020115</name>
</gene>
<dbReference type="Gene3D" id="1.10.260.40">
    <property type="entry name" value="lambda repressor-like DNA-binding domains"/>
    <property type="match status" value="1"/>
</dbReference>
<dbReference type="Gene3D" id="3.40.50.300">
    <property type="entry name" value="P-loop containing nucleotide triphosphate hydrolases"/>
    <property type="match status" value="1"/>
</dbReference>
<dbReference type="InterPro" id="IPR027417">
    <property type="entry name" value="P-loop_NTPase"/>
</dbReference>
<feature type="transmembrane region" description="Helical" evidence="1">
    <location>
        <begin position="464"/>
        <end position="487"/>
    </location>
</feature>
<feature type="transmembrane region" description="Helical" evidence="1">
    <location>
        <begin position="593"/>
        <end position="618"/>
    </location>
</feature>
<accession>A0A1H3HE17</accession>
<dbReference type="EMBL" id="FNOK01000020">
    <property type="protein sequence ID" value="SDY13712.1"/>
    <property type="molecule type" value="Genomic_DNA"/>
</dbReference>
<keyword evidence="1" id="KW-1133">Transmembrane helix</keyword>
<feature type="transmembrane region" description="Helical" evidence="1">
    <location>
        <begin position="681"/>
        <end position="702"/>
    </location>
</feature>
<evidence type="ECO:0000313" key="5">
    <source>
        <dbReference type="Proteomes" id="UP000199529"/>
    </source>
</evidence>
<dbReference type="AlphaFoldDB" id="A0A1H3HE17"/>
<dbReference type="OrthoDB" id="419058at2"/>
<feature type="domain" description="NACHT" evidence="2">
    <location>
        <begin position="182"/>
        <end position="276"/>
    </location>
</feature>
<proteinExistence type="predicted"/>
<evidence type="ECO:0000259" key="3">
    <source>
        <dbReference type="PROSITE" id="PS50943"/>
    </source>
</evidence>
<dbReference type="InterPro" id="IPR010982">
    <property type="entry name" value="Lambda_DNA-bd_dom_sf"/>
</dbReference>
<feature type="domain" description="HTH cro/C1-type" evidence="3">
    <location>
        <begin position="17"/>
        <end position="72"/>
    </location>
</feature>
<keyword evidence="1" id="KW-0472">Membrane</keyword>
<dbReference type="PROSITE" id="PS50943">
    <property type="entry name" value="HTH_CROC1"/>
    <property type="match status" value="1"/>
</dbReference>
<dbReference type="InterPro" id="IPR001387">
    <property type="entry name" value="Cro/C1-type_HTH"/>
</dbReference>
<evidence type="ECO:0000259" key="2">
    <source>
        <dbReference type="PROSITE" id="PS50837"/>
    </source>
</evidence>
<reference evidence="5" key="1">
    <citation type="submission" date="2016-10" db="EMBL/GenBank/DDBJ databases">
        <authorList>
            <person name="Varghese N."/>
            <person name="Submissions S."/>
        </authorList>
    </citation>
    <scope>NUCLEOTIDE SEQUENCE [LARGE SCALE GENOMIC DNA]</scope>
    <source>
        <strain evidence="5">CGMCC 4.3530</strain>
    </source>
</reference>